<evidence type="ECO:0000313" key="2">
    <source>
        <dbReference type="EMBL" id="CAH1427772.1"/>
    </source>
</evidence>
<keyword evidence="1" id="KW-0472">Membrane</keyword>
<organism evidence="2 3">
    <name type="scientific">Lactuca virosa</name>
    <dbReference type="NCBI Taxonomy" id="75947"/>
    <lineage>
        <taxon>Eukaryota</taxon>
        <taxon>Viridiplantae</taxon>
        <taxon>Streptophyta</taxon>
        <taxon>Embryophyta</taxon>
        <taxon>Tracheophyta</taxon>
        <taxon>Spermatophyta</taxon>
        <taxon>Magnoliopsida</taxon>
        <taxon>eudicotyledons</taxon>
        <taxon>Gunneridae</taxon>
        <taxon>Pentapetalae</taxon>
        <taxon>asterids</taxon>
        <taxon>campanulids</taxon>
        <taxon>Asterales</taxon>
        <taxon>Asteraceae</taxon>
        <taxon>Cichorioideae</taxon>
        <taxon>Cichorieae</taxon>
        <taxon>Lactucinae</taxon>
        <taxon>Lactuca</taxon>
    </lineage>
</organism>
<keyword evidence="3" id="KW-1185">Reference proteome</keyword>
<reference evidence="2 3" key="1">
    <citation type="submission" date="2022-01" db="EMBL/GenBank/DDBJ databases">
        <authorList>
            <person name="Xiong W."/>
            <person name="Schranz E."/>
        </authorList>
    </citation>
    <scope>NUCLEOTIDE SEQUENCE [LARGE SCALE GENOMIC DNA]</scope>
</reference>
<dbReference type="Proteomes" id="UP001157418">
    <property type="component" value="Unassembled WGS sequence"/>
</dbReference>
<dbReference type="AlphaFoldDB" id="A0AAU9MPP5"/>
<dbReference type="EMBL" id="CAKMRJ010002223">
    <property type="protein sequence ID" value="CAH1427772.1"/>
    <property type="molecule type" value="Genomic_DNA"/>
</dbReference>
<keyword evidence="1" id="KW-1133">Transmembrane helix</keyword>
<accession>A0AAU9MPP5</accession>
<protein>
    <submittedName>
        <fullName evidence="2">Uncharacterized protein</fullName>
    </submittedName>
</protein>
<evidence type="ECO:0000256" key="1">
    <source>
        <dbReference type="SAM" id="Phobius"/>
    </source>
</evidence>
<comment type="caution">
    <text evidence="2">The sequence shown here is derived from an EMBL/GenBank/DDBJ whole genome shotgun (WGS) entry which is preliminary data.</text>
</comment>
<feature type="transmembrane region" description="Helical" evidence="1">
    <location>
        <begin position="45"/>
        <end position="64"/>
    </location>
</feature>
<proteinExistence type="predicted"/>
<evidence type="ECO:0000313" key="3">
    <source>
        <dbReference type="Proteomes" id="UP001157418"/>
    </source>
</evidence>
<name>A0AAU9MPP5_9ASTR</name>
<feature type="transmembrane region" description="Helical" evidence="1">
    <location>
        <begin position="12"/>
        <end position="33"/>
    </location>
</feature>
<sequence>MVLVIEAKARKRIVMDVMVECMNTVIMMAWMVMRMGWSRFQSSPISWPLSFLEQVWVQFVFIFLKYEMETINARYVIPFEYYRIQPFDHKL</sequence>
<gene>
    <name evidence="2" type="ORF">LVIROSA_LOCUS14751</name>
</gene>
<keyword evidence="1" id="KW-0812">Transmembrane</keyword>